<protein>
    <recommendedName>
        <fullName evidence="1">non-specific serine/threonine protein kinase</fullName>
        <ecNumber evidence="1">2.7.11.1</ecNumber>
    </recommendedName>
</protein>
<dbReference type="Gene3D" id="1.10.510.10">
    <property type="entry name" value="Transferase(Phosphotransferase) domain 1"/>
    <property type="match status" value="1"/>
</dbReference>
<reference evidence="11 12" key="1">
    <citation type="submission" date="2024-03" db="EMBL/GenBank/DDBJ databases">
        <title>WGS assembly of Saponaria officinalis var. Norfolk2.</title>
        <authorList>
            <person name="Jenkins J."/>
            <person name="Shu S."/>
            <person name="Grimwood J."/>
            <person name="Barry K."/>
            <person name="Goodstein D."/>
            <person name="Schmutz J."/>
            <person name="Leebens-Mack J."/>
            <person name="Osbourn A."/>
        </authorList>
    </citation>
    <scope>NUCLEOTIDE SEQUENCE [LARGE SCALE GENOMIC DNA]</scope>
    <source>
        <strain evidence="12">cv. Norfolk2</strain>
        <strain evidence="11">JIC</strain>
        <tissue evidence="11">Leaf</tissue>
    </source>
</reference>
<evidence type="ECO:0000256" key="6">
    <source>
        <dbReference type="ARBA" id="ARBA00022840"/>
    </source>
</evidence>
<dbReference type="InterPro" id="IPR008271">
    <property type="entry name" value="Ser/Thr_kinase_AS"/>
</dbReference>
<dbReference type="FunFam" id="3.30.200.20:FF:000075">
    <property type="entry name" value="Probable serine/threonine-protein kinase WNK1"/>
    <property type="match status" value="1"/>
</dbReference>
<dbReference type="PANTHER" id="PTHR13902">
    <property type="entry name" value="SERINE/THREONINE-PROTEIN KINASE WNK WITH NO LYSINE -RELATED"/>
    <property type="match status" value="1"/>
</dbReference>
<evidence type="ECO:0000313" key="11">
    <source>
        <dbReference type="EMBL" id="KAK9732798.1"/>
    </source>
</evidence>
<dbReference type="InterPro" id="IPR024678">
    <property type="entry name" value="Kinase_OSR1/WNK_CCT"/>
</dbReference>
<feature type="compositionally biased region" description="Polar residues" evidence="9">
    <location>
        <begin position="557"/>
        <end position="567"/>
    </location>
</feature>
<evidence type="ECO:0000256" key="7">
    <source>
        <dbReference type="ARBA" id="ARBA00047899"/>
    </source>
</evidence>
<feature type="domain" description="Protein kinase" evidence="10">
    <location>
        <begin position="24"/>
        <end position="281"/>
    </location>
</feature>
<dbReference type="PROSITE" id="PS00108">
    <property type="entry name" value="PROTEIN_KINASE_ST"/>
    <property type="match status" value="1"/>
</dbReference>
<evidence type="ECO:0000256" key="4">
    <source>
        <dbReference type="ARBA" id="ARBA00022741"/>
    </source>
</evidence>
<dbReference type="Pfam" id="PF00069">
    <property type="entry name" value="Pkinase"/>
    <property type="match status" value="1"/>
</dbReference>
<keyword evidence="4" id="KW-0547">Nucleotide-binding</keyword>
<evidence type="ECO:0000259" key="10">
    <source>
        <dbReference type="PROSITE" id="PS50011"/>
    </source>
</evidence>
<dbReference type="GO" id="GO:0005524">
    <property type="term" value="F:ATP binding"/>
    <property type="evidence" value="ECO:0007669"/>
    <property type="project" value="UniProtKB-KW"/>
</dbReference>
<evidence type="ECO:0000256" key="9">
    <source>
        <dbReference type="SAM" id="MobiDB-lite"/>
    </source>
</evidence>
<dbReference type="GO" id="GO:0004674">
    <property type="term" value="F:protein serine/threonine kinase activity"/>
    <property type="evidence" value="ECO:0007669"/>
    <property type="project" value="UniProtKB-KW"/>
</dbReference>
<comment type="catalytic activity">
    <reaction evidence="8">
        <text>L-seryl-[protein] + ATP = O-phospho-L-seryl-[protein] + ADP + H(+)</text>
        <dbReference type="Rhea" id="RHEA:17989"/>
        <dbReference type="Rhea" id="RHEA-COMP:9863"/>
        <dbReference type="Rhea" id="RHEA-COMP:11604"/>
        <dbReference type="ChEBI" id="CHEBI:15378"/>
        <dbReference type="ChEBI" id="CHEBI:29999"/>
        <dbReference type="ChEBI" id="CHEBI:30616"/>
        <dbReference type="ChEBI" id="CHEBI:83421"/>
        <dbReference type="ChEBI" id="CHEBI:456216"/>
        <dbReference type="EC" id="2.7.11.1"/>
    </reaction>
</comment>
<dbReference type="SUPFAM" id="SSF56112">
    <property type="entry name" value="Protein kinase-like (PK-like)"/>
    <property type="match status" value="1"/>
</dbReference>
<evidence type="ECO:0000256" key="1">
    <source>
        <dbReference type="ARBA" id="ARBA00012513"/>
    </source>
</evidence>
<comment type="caution">
    <text evidence="11">The sequence shown here is derived from an EMBL/GenBank/DDBJ whole genome shotgun (WGS) entry which is preliminary data.</text>
</comment>
<accession>A0AAW1LCD6</accession>
<dbReference type="EC" id="2.7.11.1" evidence="1"/>
<dbReference type="FunFam" id="1.10.510.10:FF:000046">
    <property type="entry name" value="probable serine/threonine-protein kinase WNK9"/>
    <property type="match status" value="1"/>
</dbReference>
<dbReference type="Pfam" id="PF12202">
    <property type="entry name" value="OSR1_C"/>
    <property type="match status" value="1"/>
</dbReference>
<proteinExistence type="predicted"/>
<dbReference type="Gene3D" id="3.10.20.90">
    <property type="entry name" value="Phosphatidylinositol 3-kinase Catalytic Subunit, Chain A, domain 1"/>
    <property type="match status" value="1"/>
</dbReference>
<dbReference type="SMART" id="SM00220">
    <property type="entry name" value="S_TKc"/>
    <property type="match status" value="1"/>
</dbReference>
<evidence type="ECO:0000256" key="3">
    <source>
        <dbReference type="ARBA" id="ARBA00022679"/>
    </source>
</evidence>
<dbReference type="Gene3D" id="3.30.200.20">
    <property type="entry name" value="Phosphorylase Kinase, domain 1"/>
    <property type="match status" value="1"/>
</dbReference>
<dbReference type="InterPro" id="IPR050588">
    <property type="entry name" value="WNK_Ser-Thr_kinase"/>
</dbReference>
<dbReference type="InterPro" id="IPR000719">
    <property type="entry name" value="Prot_kinase_dom"/>
</dbReference>
<dbReference type="EMBL" id="JBDFQZ010000004">
    <property type="protein sequence ID" value="KAK9732800.1"/>
    <property type="molecule type" value="Genomic_DNA"/>
</dbReference>
<dbReference type="AlphaFoldDB" id="A0AAW1LCD6"/>
<keyword evidence="12" id="KW-1185">Reference proteome</keyword>
<evidence type="ECO:0000256" key="5">
    <source>
        <dbReference type="ARBA" id="ARBA00022777"/>
    </source>
</evidence>
<dbReference type="PROSITE" id="PS50011">
    <property type="entry name" value="PROTEIN_KINASE_DOM"/>
    <property type="match status" value="1"/>
</dbReference>
<keyword evidence="6" id="KW-0067">ATP-binding</keyword>
<dbReference type="InterPro" id="IPR011009">
    <property type="entry name" value="Kinase-like_dom_sf"/>
</dbReference>
<comment type="catalytic activity">
    <reaction evidence="7">
        <text>L-threonyl-[protein] + ATP = O-phospho-L-threonyl-[protein] + ADP + H(+)</text>
        <dbReference type="Rhea" id="RHEA:46608"/>
        <dbReference type="Rhea" id="RHEA-COMP:11060"/>
        <dbReference type="Rhea" id="RHEA-COMP:11605"/>
        <dbReference type="ChEBI" id="CHEBI:15378"/>
        <dbReference type="ChEBI" id="CHEBI:30013"/>
        <dbReference type="ChEBI" id="CHEBI:30616"/>
        <dbReference type="ChEBI" id="CHEBI:61977"/>
        <dbReference type="ChEBI" id="CHEBI:456216"/>
        <dbReference type="EC" id="2.7.11.1"/>
    </reaction>
</comment>
<keyword evidence="3" id="KW-0808">Transferase</keyword>
<evidence type="ECO:0000313" key="12">
    <source>
        <dbReference type="Proteomes" id="UP001443914"/>
    </source>
</evidence>
<dbReference type="EMBL" id="JBDFQZ010000004">
    <property type="protein sequence ID" value="KAK9732798.1"/>
    <property type="molecule type" value="Genomic_DNA"/>
</dbReference>
<name>A0AAW1LCD6_SAPOF</name>
<sequence length="673" mass="76521">MNGGSNLEDDCCDFVEVDPTGRYGRYNEILGKGASKTVYRAFDEYEGIEVAWNQVKLYDFLQSPEDLERLYCEIHLLKTLKHKNIMKFYTSWVDTSKRNINFVTEMFTSGTLRQYRLKHRRVNIRAVKHWCRQILRGLFYLHSHDPPIIHRDLKCDNIFVNGNQGEVKIGDLGLAAILRKSHAAHCVGTPEFMAPEVYEEEYNELVDIYSFGMCVLEMVTFEYPYSECNHPAEIYKKVISGKKPDALHNVKDPEVRQFIDKCLATVSLRLSAKELLDDPFLQIDDYDNDMRLTDCQSEHDGLSPLMRQPFLEHYASDSSFINGFSNGVDLEPYEWGYHSTDVETSGIELFEHHDDDHFGDVDITIKGKKRDDGSIFLRLRIADKEGRIRNIYFPFDVELDTALSVATEMVGELDITDQDVTSIADMIDGEIASLVPGWKTGPGIVETPRFSGTKLCQNCASTHTSVGSLLDILSNNPGAFNSPFFQCPNGCEAAMHGRFEEITYQADASHEHEHEHNVTEASEEPDECHQVELWDHCDFSSLGFGTIHSDEYKDENNNSSKTESGQPSVHYDVIEDCQNKVQRDFRWLKAKFQLELREIRDHQLGISSKSETGQNTNLNNFQRSRPIPSTQRALNCEAIIGGGLYDANNLIAGSLIPSTLHRTTSLPVDAVYI</sequence>
<feature type="region of interest" description="Disordered" evidence="9">
    <location>
        <begin position="550"/>
        <end position="569"/>
    </location>
</feature>
<keyword evidence="5" id="KW-0418">Kinase</keyword>
<dbReference type="Proteomes" id="UP001443914">
    <property type="component" value="Unassembled WGS sequence"/>
</dbReference>
<evidence type="ECO:0000256" key="2">
    <source>
        <dbReference type="ARBA" id="ARBA00022527"/>
    </source>
</evidence>
<organism evidence="11 12">
    <name type="scientific">Saponaria officinalis</name>
    <name type="common">Common soapwort</name>
    <name type="synonym">Lychnis saponaria</name>
    <dbReference type="NCBI Taxonomy" id="3572"/>
    <lineage>
        <taxon>Eukaryota</taxon>
        <taxon>Viridiplantae</taxon>
        <taxon>Streptophyta</taxon>
        <taxon>Embryophyta</taxon>
        <taxon>Tracheophyta</taxon>
        <taxon>Spermatophyta</taxon>
        <taxon>Magnoliopsida</taxon>
        <taxon>eudicotyledons</taxon>
        <taxon>Gunneridae</taxon>
        <taxon>Pentapetalae</taxon>
        <taxon>Caryophyllales</taxon>
        <taxon>Caryophyllaceae</taxon>
        <taxon>Caryophylleae</taxon>
        <taxon>Saponaria</taxon>
    </lineage>
</organism>
<dbReference type="CDD" id="cd13983">
    <property type="entry name" value="STKc_WNK"/>
    <property type="match status" value="1"/>
</dbReference>
<dbReference type="EMBL" id="JBDFQZ010000004">
    <property type="protein sequence ID" value="KAK9732799.1"/>
    <property type="molecule type" value="Genomic_DNA"/>
</dbReference>
<keyword evidence="2" id="KW-0723">Serine/threonine-protein kinase</keyword>
<gene>
    <name evidence="11" type="ORF">RND81_04G023200</name>
</gene>
<evidence type="ECO:0000256" key="8">
    <source>
        <dbReference type="ARBA" id="ARBA00048679"/>
    </source>
</evidence>